<dbReference type="Pfam" id="PF23324">
    <property type="entry name" value="DUF7086"/>
    <property type="match status" value="1"/>
</dbReference>
<sequence>MGRSTSSSSGHKRKSAGGGDQDGELVADEPLWRLSLGSIYDGAGLAAPPMNNPQPCLPVRRCTSPAAVSVVAHVQMHAAGVDFIAAGAGQVLSSPLLFDGGDASSSVFPKASSSRVVVASPAIPKQAPSHPLVLPIKQEAVLPANPHSTRRCVTNSALPQPAAVDAANNVVINVGASSATASLPSINVGASSATASLPSINGATPAWPPFPWATNSAAIHHPISYLFERGITAVEGEVKCRRCDVQKTVSYDIAAKFREVRDFVTRNVHDMDDRAPAAWMSPAVPDCDVCGQRNSLRPVISAEKEGINWVFLLLGQTLGLCTLEQLKYFCARTGKHRTGAKDRVLYSTYMELCSQLCPDRLFNLTAERKKRGQQYS</sequence>
<evidence type="ECO:0000259" key="2">
    <source>
        <dbReference type="Pfam" id="PF23324"/>
    </source>
</evidence>
<dbReference type="EnsemblPlants" id="HORVU.MOREX.r3.1HG0083270.1">
    <property type="protein sequence ID" value="HORVU.MOREX.r3.1HG0083270.1.CDS1"/>
    <property type="gene ID" value="HORVU.MOREX.r3.1HG0083270"/>
</dbReference>
<keyword evidence="4" id="KW-1185">Reference proteome</keyword>
<accession>A0A8I6W7V7</accession>
<dbReference type="PANTHER" id="PTHR34272">
    <property type="entry name" value="EXPRESSED PROTEIN"/>
    <property type="match status" value="1"/>
</dbReference>
<dbReference type="AlphaFoldDB" id="A0A8I6W7V7"/>
<evidence type="ECO:0000256" key="1">
    <source>
        <dbReference type="SAM" id="MobiDB-lite"/>
    </source>
</evidence>
<dbReference type="Gramene" id="HORVU.MOREX.r2.1HG0068380.1">
    <property type="protein sequence ID" value="HORVU.MOREX.r2.1HG0068380.1.CDS.1"/>
    <property type="gene ID" value="HORVU.MOREX.r2.1HG0068380"/>
</dbReference>
<reference evidence="4" key="1">
    <citation type="journal article" date="2012" name="Nature">
        <title>A physical, genetic and functional sequence assembly of the barley genome.</title>
        <authorList>
            <consortium name="The International Barley Genome Sequencing Consortium"/>
            <person name="Mayer K.F."/>
            <person name="Waugh R."/>
            <person name="Brown J.W."/>
            <person name="Schulman A."/>
            <person name="Langridge P."/>
            <person name="Platzer M."/>
            <person name="Fincher G.B."/>
            <person name="Muehlbauer G.J."/>
            <person name="Sato K."/>
            <person name="Close T.J."/>
            <person name="Wise R.P."/>
            <person name="Stein N."/>
        </authorList>
    </citation>
    <scope>NUCLEOTIDE SEQUENCE [LARGE SCALE GENOMIC DNA]</scope>
    <source>
        <strain evidence="4">cv. Morex</strain>
    </source>
</reference>
<organism evidence="3 4">
    <name type="scientific">Hordeum vulgare subsp. vulgare</name>
    <name type="common">Domesticated barley</name>
    <dbReference type="NCBI Taxonomy" id="112509"/>
    <lineage>
        <taxon>Eukaryota</taxon>
        <taxon>Viridiplantae</taxon>
        <taxon>Streptophyta</taxon>
        <taxon>Embryophyta</taxon>
        <taxon>Tracheophyta</taxon>
        <taxon>Spermatophyta</taxon>
        <taxon>Magnoliopsida</taxon>
        <taxon>Liliopsida</taxon>
        <taxon>Poales</taxon>
        <taxon>Poaceae</taxon>
        <taxon>BOP clade</taxon>
        <taxon>Pooideae</taxon>
        <taxon>Triticodae</taxon>
        <taxon>Triticeae</taxon>
        <taxon>Hordeinae</taxon>
        <taxon>Hordeum</taxon>
    </lineage>
</organism>
<evidence type="ECO:0000313" key="3">
    <source>
        <dbReference type="EnsemblPlants" id="HORVU.MOREX.r3.1HG0083270.1.CDS1"/>
    </source>
</evidence>
<feature type="domain" description="DUF7086" evidence="2">
    <location>
        <begin position="224"/>
        <end position="356"/>
    </location>
</feature>
<dbReference type="PANTHER" id="PTHR34272:SF1">
    <property type="entry name" value="EXPRESSED PROTEIN"/>
    <property type="match status" value="1"/>
</dbReference>
<dbReference type="InterPro" id="IPR055513">
    <property type="entry name" value="DUF7086"/>
</dbReference>
<dbReference type="Proteomes" id="UP000011116">
    <property type="component" value="Chromosome 1H"/>
</dbReference>
<dbReference type="Gramene" id="HORVU.MOREX.r3.1HG0083270.1">
    <property type="protein sequence ID" value="HORVU.MOREX.r3.1HG0083270.1.CDS1"/>
    <property type="gene ID" value="HORVU.MOREX.r3.1HG0083270"/>
</dbReference>
<reference evidence="3" key="2">
    <citation type="submission" date="2020-10" db="EMBL/GenBank/DDBJ databases">
        <authorList>
            <person name="Scholz U."/>
            <person name="Mascher M."/>
            <person name="Fiebig A."/>
        </authorList>
    </citation>
    <scope>NUCLEOTIDE SEQUENCE [LARGE SCALE GENOMIC DNA]</scope>
    <source>
        <strain evidence="3">cv. Morex</strain>
    </source>
</reference>
<proteinExistence type="predicted"/>
<name>A0A8I6W7V7_HORVV</name>
<reference evidence="3" key="3">
    <citation type="submission" date="2022-01" db="UniProtKB">
        <authorList>
            <consortium name="EnsemblPlants"/>
        </authorList>
    </citation>
    <scope>IDENTIFICATION</scope>
    <source>
        <strain evidence="3">subsp. vulgare</strain>
    </source>
</reference>
<feature type="region of interest" description="Disordered" evidence="1">
    <location>
        <begin position="1"/>
        <end position="24"/>
    </location>
</feature>
<evidence type="ECO:0000313" key="4">
    <source>
        <dbReference type="Proteomes" id="UP000011116"/>
    </source>
</evidence>
<protein>
    <recommendedName>
        <fullName evidence="2">DUF7086 domain-containing protein</fullName>
    </recommendedName>
</protein>